<dbReference type="Proteomes" id="UP000344450">
    <property type="component" value="Chromosome"/>
</dbReference>
<dbReference type="EMBL" id="CP045845">
    <property type="protein sequence ID" value="QGH29319.1"/>
    <property type="molecule type" value="Genomic_DNA"/>
</dbReference>
<dbReference type="InterPro" id="IPR036390">
    <property type="entry name" value="WH_DNA-bd_sf"/>
</dbReference>
<dbReference type="Gene3D" id="1.10.10.10">
    <property type="entry name" value="Winged helix-like DNA-binding domain superfamily/Winged helix DNA-binding domain"/>
    <property type="match status" value="1"/>
</dbReference>
<proteinExistence type="predicted"/>
<reference evidence="1 2" key="1">
    <citation type="submission" date="2019-10" db="EMBL/GenBank/DDBJ databases">
        <title>Complete genome sequencing of drug resistant plasmids in Kluyvera intermedia.</title>
        <authorList>
            <person name="Ke C."/>
            <person name="Jian S."/>
        </authorList>
    </citation>
    <scope>NUCLEOTIDE SEQUENCE [LARGE SCALE GENOMIC DNA]</scope>
    <source>
        <strain evidence="1 2">N2-1</strain>
    </source>
</reference>
<organism evidence="1 2">
    <name type="scientific">Kluyvera intermedia</name>
    <name type="common">Enterobacter intermedius</name>
    <dbReference type="NCBI Taxonomy" id="61648"/>
    <lineage>
        <taxon>Bacteria</taxon>
        <taxon>Pseudomonadati</taxon>
        <taxon>Pseudomonadota</taxon>
        <taxon>Gammaproteobacteria</taxon>
        <taxon>Enterobacterales</taxon>
        <taxon>Enterobacteriaceae</taxon>
        <taxon>Kluyvera</taxon>
    </lineage>
</organism>
<dbReference type="RefSeq" id="WP_153742431.1">
    <property type="nucleotide sequence ID" value="NZ_CP045843.1"/>
</dbReference>
<accession>A0ABX6DL17</accession>
<keyword evidence="2" id="KW-1185">Reference proteome</keyword>
<dbReference type="GeneID" id="91972021"/>
<sequence length="295" mass="34057">MDKNISSRALLHRRDVIKNNPRFSEAIRQHFAINDSIYKKQPLFYKTMLQEARFNIVLAMCCFVFGNQASSVSEIKELCTRYKIASPNSVIAIITLLRTTGRIKTWRCSDDRRKMMIEPTQKGLDELKRYMSGAFLPVSTLYPDYNININLLDNVPLRHSFFHRAAEYLFRGVTFKKILPEVGLFIDKDGGRMIMLYLYLQATKNRNPHGAVIEYSASVLAKEFFVSRIHVNRIIKAAQEAGYLKEREDGSIIIYPSFMQLVENYAGLYFAYITHYLNIHPKERLAAISFSAALS</sequence>
<name>A0ABX6DL17_KLUIN</name>
<evidence type="ECO:0000313" key="2">
    <source>
        <dbReference type="Proteomes" id="UP000344450"/>
    </source>
</evidence>
<evidence type="ECO:0000313" key="1">
    <source>
        <dbReference type="EMBL" id="QGH29319.1"/>
    </source>
</evidence>
<gene>
    <name evidence="1" type="ORF">GHC21_06415</name>
</gene>
<dbReference type="InterPro" id="IPR036388">
    <property type="entry name" value="WH-like_DNA-bd_sf"/>
</dbReference>
<dbReference type="SUPFAM" id="SSF46785">
    <property type="entry name" value="Winged helix' DNA-binding domain"/>
    <property type="match status" value="1"/>
</dbReference>
<protein>
    <submittedName>
        <fullName evidence="1">MarR family transcriptional regulator</fullName>
    </submittedName>
</protein>